<gene>
    <name evidence="2" type="ORF">JYZ213_LOCUS7432</name>
    <name evidence="3" type="ORF">OXD698_LOCUS30408</name>
</gene>
<dbReference type="AlphaFoldDB" id="A0A813VWE3"/>
<dbReference type="EMBL" id="CAJNOG010000049">
    <property type="protein sequence ID" value="CAF0842374.1"/>
    <property type="molecule type" value="Genomic_DNA"/>
</dbReference>
<feature type="domain" description="Methyltransferase" evidence="1">
    <location>
        <begin position="45"/>
        <end position="167"/>
    </location>
</feature>
<dbReference type="Gene3D" id="3.40.50.150">
    <property type="entry name" value="Vaccinia Virus protein VP39"/>
    <property type="match status" value="1"/>
</dbReference>
<name>A0A813VWE3_9BILA</name>
<organism evidence="2 4">
    <name type="scientific">Adineta steineri</name>
    <dbReference type="NCBI Taxonomy" id="433720"/>
    <lineage>
        <taxon>Eukaryota</taxon>
        <taxon>Metazoa</taxon>
        <taxon>Spiralia</taxon>
        <taxon>Gnathifera</taxon>
        <taxon>Rotifera</taxon>
        <taxon>Eurotatoria</taxon>
        <taxon>Bdelloidea</taxon>
        <taxon>Adinetida</taxon>
        <taxon>Adinetidae</taxon>
        <taxon>Adineta</taxon>
    </lineage>
</organism>
<proteinExistence type="predicted"/>
<dbReference type="PANTHER" id="PTHR43464">
    <property type="entry name" value="METHYLTRANSFERASE"/>
    <property type="match status" value="1"/>
</dbReference>
<protein>
    <recommendedName>
        <fullName evidence="1">Methyltransferase domain-containing protein</fullName>
    </recommendedName>
</protein>
<dbReference type="Proteomes" id="UP000663844">
    <property type="component" value="Unassembled WGS sequence"/>
</dbReference>
<dbReference type="PANTHER" id="PTHR43464:SF23">
    <property type="entry name" value="JUVENILE HORMONE ACID O-METHYLTRANSFERASE"/>
    <property type="match status" value="1"/>
</dbReference>
<accession>A0A813VWE3</accession>
<dbReference type="Proteomes" id="UP000663845">
    <property type="component" value="Unassembled WGS sequence"/>
</dbReference>
<evidence type="ECO:0000259" key="1">
    <source>
        <dbReference type="Pfam" id="PF13847"/>
    </source>
</evidence>
<evidence type="ECO:0000313" key="3">
    <source>
        <dbReference type="EMBL" id="CAF4016195.1"/>
    </source>
</evidence>
<comment type="caution">
    <text evidence="2">The sequence shown here is derived from an EMBL/GenBank/DDBJ whole genome shotgun (WGS) entry which is preliminary data.</text>
</comment>
<dbReference type="EMBL" id="CAJOAZ010003572">
    <property type="protein sequence ID" value="CAF4016195.1"/>
    <property type="molecule type" value="Genomic_DNA"/>
</dbReference>
<dbReference type="SUPFAM" id="SSF53335">
    <property type="entry name" value="S-adenosyl-L-methionine-dependent methyltransferases"/>
    <property type="match status" value="1"/>
</dbReference>
<evidence type="ECO:0000313" key="2">
    <source>
        <dbReference type="EMBL" id="CAF0842374.1"/>
    </source>
</evidence>
<evidence type="ECO:0000313" key="4">
    <source>
        <dbReference type="Proteomes" id="UP000663845"/>
    </source>
</evidence>
<dbReference type="Pfam" id="PF13847">
    <property type="entry name" value="Methyltransf_31"/>
    <property type="match status" value="1"/>
</dbReference>
<sequence length="214" mass="24303">MTDSDEAPPQDKFFGLSGTGRGIWEINRPQKVILELVERDIFHGEILDIGCGIADNAIHISTHAKDAHITGIDMVPKAIEVAREKAEQNNANIQFEVVNMLDDVSQTNLKQHSYDIVLDSATFHVFSNEDRLKYMKNLEKLIKPGGLYIQIACSEKEERQTRPRRIKQSDLNELFSPANGWIIKSTEDTIYEATPDCPYGTDFRSYLSFIEKTI</sequence>
<reference evidence="2" key="1">
    <citation type="submission" date="2021-02" db="EMBL/GenBank/DDBJ databases">
        <authorList>
            <person name="Nowell W R."/>
        </authorList>
    </citation>
    <scope>NUCLEOTIDE SEQUENCE</scope>
</reference>
<dbReference type="CDD" id="cd02440">
    <property type="entry name" value="AdoMet_MTases"/>
    <property type="match status" value="1"/>
</dbReference>
<dbReference type="GO" id="GO:0010420">
    <property type="term" value="F:polyprenyldihydroxybenzoate methyltransferase activity"/>
    <property type="evidence" value="ECO:0007669"/>
    <property type="project" value="TreeGrafter"/>
</dbReference>
<dbReference type="InterPro" id="IPR029063">
    <property type="entry name" value="SAM-dependent_MTases_sf"/>
</dbReference>
<dbReference type="InterPro" id="IPR025714">
    <property type="entry name" value="Methyltranfer_dom"/>
</dbReference>